<evidence type="ECO:0000313" key="2">
    <source>
        <dbReference type="Proteomes" id="UP001054902"/>
    </source>
</evidence>
<dbReference type="Gene3D" id="3.80.10.10">
    <property type="entry name" value="Ribonuclease Inhibitor"/>
    <property type="match status" value="1"/>
</dbReference>
<comment type="caution">
    <text evidence="1">The sequence shown here is derived from an EMBL/GenBank/DDBJ whole genome shotgun (WGS) entry which is preliminary data.</text>
</comment>
<evidence type="ECO:0008006" key="3">
    <source>
        <dbReference type="Google" id="ProtNLM"/>
    </source>
</evidence>
<protein>
    <recommendedName>
        <fullName evidence="3">Leucine-rich repeat domain-containing protein</fullName>
    </recommendedName>
</protein>
<dbReference type="PANTHER" id="PTHR45661">
    <property type="entry name" value="SURFACE ANTIGEN"/>
    <property type="match status" value="1"/>
</dbReference>
<sequence>MRVVQTEEWRRFIPGIRMYKGKMTYFYNGEILWDVLNGDHLIYNWEERQSWEVIIILPGVEVIPEDTFNECENVKTVIMADTVNRIEELAFDLCESLVFIGLSRNLKYIGDYAFQNCSSLPTIFIPPSCREVWTALIKKSPIDTDQNNQYDSAYEEEVVRWVKSINNEEEYALHWACTSFNPLSENSKAKRYQSHENAIGITPSQYLAANPFADISEKEIVNRYILDMMGEVF</sequence>
<accession>A0AAD3HGB1</accession>
<keyword evidence="2" id="KW-1185">Reference proteome</keyword>
<dbReference type="InterPro" id="IPR053139">
    <property type="entry name" value="Surface_bspA-like"/>
</dbReference>
<dbReference type="PANTHER" id="PTHR45661:SF3">
    <property type="entry name" value="IG-LIKE DOMAIN-CONTAINING PROTEIN"/>
    <property type="match status" value="1"/>
</dbReference>
<evidence type="ECO:0000313" key="1">
    <source>
        <dbReference type="EMBL" id="GFH61968.1"/>
    </source>
</evidence>
<proteinExistence type="predicted"/>
<dbReference type="InterPro" id="IPR026906">
    <property type="entry name" value="LRR_5"/>
</dbReference>
<gene>
    <name evidence="1" type="ORF">CTEN210_18444</name>
</gene>
<dbReference type="EMBL" id="BLLK01000075">
    <property type="protein sequence ID" value="GFH61968.1"/>
    <property type="molecule type" value="Genomic_DNA"/>
</dbReference>
<dbReference type="AlphaFoldDB" id="A0AAD3HGB1"/>
<dbReference type="Pfam" id="PF13306">
    <property type="entry name" value="LRR_5"/>
    <property type="match status" value="1"/>
</dbReference>
<organism evidence="1 2">
    <name type="scientific">Chaetoceros tenuissimus</name>
    <dbReference type="NCBI Taxonomy" id="426638"/>
    <lineage>
        <taxon>Eukaryota</taxon>
        <taxon>Sar</taxon>
        <taxon>Stramenopiles</taxon>
        <taxon>Ochrophyta</taxon>
        <taxon>Bacillariophyta</taxon>
        <taxon>Coscinodiscophyceae</taxon>
        <taxon>Chaetocerotophycidae</taxon>
        <taxon>Chaetocerotales</taxon>
        <taxon>Chaetocerotaceae</taxon>
        <taxon>Chaetoceros</taxon>
    </lineage>
</organism>
<dbReference type="InterPro" id="IPR032675">
    <property type="entry name" value="LRR_dom_sf"/>
</dbReference>
<name>A0AAD3HGB1_9STRA</name>
<dbReference type="SUPFAM" id="SSF52058">
    <property type="entry name" value="L domain-like"/>
    <property type="match status" value="1"/>
</dbReference>
<reference evidence="1 2" key="1">
    <citation type="journal article" date="2021" name="Sci. Rep.">
        <title>The genome of the diatom Chaetoceros tenuissimus carries an ancient integrated fragment of an extant virus.</title>
        <authorList>
            <person name="Hongo Y."/>
            <person name="Kimura K."/>
            <person name="Takaki Y."/>
            <person name="Yoshida Y."/>
            <person name="Baba S."/>
            <person name="Kobayashi G."/>
            <person name="Nagasaki K."/>
            <person name="Hano T."/>
            <person name="Tomaru Y."/>
        </authorList>
    </citation>
    <scope>NUCLEOTIDE SEQUENCE [LARGE SCALE GENOMIC DNA]</scope>
    <source>
        <strain evidence="1 2">NIES-3715</strain>
    </source>
</reference>
<dbReference type="Proteomes" id="UP001054902">
    <property type="component" value="Unassembled WGS sequence"/>
</dbReference>